<feature type="region of interest" description="Disordered" evidence="1">
    <location>
        <begin position="47"/>
        <end position="137"/>
    </location>
</feature>
<reference evidence="2 3" key="1">
    <citation type="journal article" date="2013" name="PLoS Genet.">
        <title>Distinctive expansion of potential virulence genes in the genome of the oomycete fish pathogen Saprolegnia parasitica.</title>
        <authorList>
            <person name="Jiang R.H."/>
            <person name="de Bruijn I."/>
            <person name="Haas B.J."/>
            <person name="Belmonte R."/>
            <person name="Lobach L."/>
            <person name="Christie J."/>
            <person name="van den Ackerveken G."/>
            <person name="Bottin A."/>
            <person name="Bulone V."/>
            <person name="Diaz-Moreno S.M."/>
            <person name="Dumas B."/>
            <person name="Fan L."/>
            <person name="Gaulin E."/>
            <person name="Govers F."/>
            <person name="Grenville-Briggs L.J."/>
            <person name="Horner N.R."/>
            <person name="Levin J.Z."/>
            <person name="Mammella M."/>
            <person name="Meijer H.J."/>
            <person name="Morris P."/>
            <person name="Nusbaum C."/>
            <person name="Oome S."/>
            <person name="Phillips A.J."/>
            <person name="van Rooyen D."/>
            <person name="Rzeszutek E."/>
            <person name="Saraiva M."/>
            <person name="Secombes C.J."/>
            <person name="Seidl M.F."/>
            <person name="Snel B."/>
            <person name="Stassen J.H."/>
            <person name="Sykes S."/>
            <person name="Tripathy S."/>
            <person name="van den Berg H."/>
            <person name="Vega-Arreguin J.C."/>
            <person name="Wawra S."/>
            <person name="Young S.K."/>
            <person name="Zeng Q."/>
            <person name="Dieguez-Uribeondo J."/>
            <person name="Russ C."/>
            <person name="Tyler B.M."/>
            <person name="van West P."/>
        </authorList>
    </citation>
    <scope>NUCLEOTIDE SEQUENCE [LARGE SCALE GENOMIC DNA]</scope>
    <source>
        <strain evidence="2 3">CBS 223.65</strain>
    </source>
</reference>
<evidence type="ECO:0000313" key="2">
    <source>
        <dbReference type="EMBL" id="KDO28467.1"/>
    </source>
</evidence>
<protein>
    <submittedName>
        <fullName evidence="2">Uncharacterized protein</fullName>
    </submittedName>
</protein>
<dbReference type="EMBL" id="KK583211">
    <property type="protein sequence ID" value="KDO28467.1"/>
    <property type="molecule type" value="Genomic_DNA"/>
</dbReference>
<name>A0A067CNS1_SAPPC</name>
<accession>A0A067CNS1</accession>
<organism evidence="2 3">
    <name type="scientific">Saprolegnia parasitica (strain CBS 223.65)</name>
    <dbReference type="NCBI Taxonomy" id="695850"/>
    <lineage>
        <taxon>Eukaryota</taxon>
        <taxon>Sar</taxon>
        <taxon>Stramenopiles</taxon>
        <taxon>Oomycota</taxon>
        <taxon>Saprolegniomycetes</taxon>
        <taxon>Saprolegniales</taxon>
        <taxon>Saprolegniaceae</taxon>
        <taxon>Saprolegnia</taxon>
    </lineage>
</organism>
<feature type="compositionally biased region" description="Low complexity" evidence="1">
    <location>
        <begin position="69"/>
        <end position="81"/>
    </location>
</feature>
<dbReference type="Proteomes" id="UP000030745">
    <property type="component" value="Unassembled WGS sequence"/>
</dbReference>
<sequence length="137" mass="14754">MEVETATAKPASSRLSYADIFQLFHADDAGSAEKLLAEYEAVRLDAKENGGSVFGDDESSDDDGPRTPSSRSLSSSSSQARRANDASNKRPHAQISDDGPRAYGRGRMAAQSGRQPKVKKSKLMQKLTGRKNGRPIV</sequence>
<dbReference type="AlphaFoldDB" id="A0A067CNS1"/>
<dbReference type="RefSeq" id="XP_012200906.1">
    <property type="nucleotide sequence ID" value="XM_012345516.1"/>
</dbReference>
<dbReference type="OMA" id="QLFHADD"/>
<dbReference type="KEGG" id="spar:SPRG_06706"/>
<dbReference type="VEuPathDB" id="FungiDB:SPRG_06706"/>
<gene>
    <name evidence="2" type="ORF">SPRG_06706</name>
</gene>
<feature type="compositionally biased region" description="Basic residues" evidence="1">
    <location>
        <begin position="116"/>
        <end position="137"/>
    </location>
</feature>
<proteinExistence type="predicted"/>
<dbReference type="GeneID" id="24129037"/>
<evidence type="ECO:0000256" key="1">
    <source>
        <dbReference type="SAM" id="MobiDB-lite"/>
    </source>
</evidence>
<evidence type="ECO:0000313" key="3">
    <source>
        <dbReference type="Proteomes" id="UP000030745"/>
    </source>
</evidence>
<keyword evidence="3" id="KW-1185">Reference proteome</keyword>
<dbReference type="OrthoDB" id="68293at2759"/>